<feature type="domain" description="Peptidase C19 ubiquitin carboxyl-terminal hydrolase" evidence="1">
    <location>
        <begin position="1"/>
        <end position="332"/>
    </location>
</feature>
<dbReference type="GO" id="GO:0004843">
    <property type="term" value="F:cysteine-type deubiquitinase activity"/>
    <property type="evidence" value="ECO:0007669"/>
    <property type="project" value="InterPro"/>
</dbReference>
<evidence type="ECO:0000259" key="1">
    <source>
        <dbReference type="Pfam" id="PF00443"/>
    </source>
</evidence>
<dbReference type="Gene3D" id="3.90.70.10">
    <property type="entry name" value="Cysteine proteinases"/>
    <property type="match status" value="1"/>
</dbReference>
<proteinExistence type="predicted"/>
<dbReference type="OrthoDB" id="289038at2759"/>
<dbReference type="EMBL" id="ML987205">
    <property type="protein sequence ID" value="KAF2243314.1"/>
    <property type="molecule type" value="Genomic_DNA"/>
</dbReference>
<accession>A0A6A6HYK6</accession>
<dbReference type="InterPro" id="IPR038765">
    <property type="entry name" value="Papain-like_cys_pep_sf"/>
</dbReference>
<protein>
    <recommendedName>
        <fullName evidence="1">Peptidase C19 ubiquitin carboxyl-terminal hydrolase domain-containing protein</fullName>
    </recommendedName>
</protein>
<dbReference type="PROSITE" id="PS00973">
    <property type="entry name" value="USP_2"/>
    <property type="match status" value="1"/>
</dbReference>
<dbReference type="GeneID" id="54589249"/>
<organism evidence="2 3">
    <name type="scientific">Trematosphaeria pertusa</name>
    <dbReference type="NCBI Taxonomy" id="390896"/>
    <lineage>
        <taxon>Eukaryota</taxon>
        <taxon>Fungi</taxon>
        <taxon>Dikarya</taxon>
        <taxon>Ascomycota</taxon>
        <taxon>Pezizomycotina</taxon>
        <taxon>Dothideomycetes</taxon>
        <taxon>Pleosporomycetidae</taxon>
        <taxon>Pleosporales</taxon>
        <taxon>Massarineae</taxon>
        <taxon>Trematosphaeriaceae</taxon>
        <taxon>Trematosphaeria</taxon>
    </lineage>
</organism>
<dbReference type="InterPro" id="IPR018200">
    <property type="entry name" value="USP_CS"/>
</dbReference>
<keyword evidence="3" id="KW-1185">Reference proteome</keyword>
<gene>
    <name evidence="2" type="ORF">BU26DRAFT_609383</name>
</gene>
<dbReference type="CDD" id="cd02257">
    <property type="entry name" value="Peptidase_C19"/>
    <property type="match status" value="1"/>
</dbReference>
<evidence type="ECO:0000313" key="3">
    <source>
        <dbReference type="Proteomes" id="UP000800094"/>
    </source>
</evidence>
<sequence>MQILLHLPKFMNWLNEHQKANAHGLIDWPCDPNHLDMQPPNPANAIVPATAIGCVSCLMKDLVSDYWGQVDLAADGTPNPFDAGQQPMMPIHRLAKRWYAPHVAATASALNRQLAIDRRDALQYADDFLKMVLGHMEETIPRTNTNRIDQYNALFMLESQNTSRCKCHARNTQPATPTIGIENVWPTPRQPGDTIDHAIWDACNYEVTMACAHCGQDRTHTIERRIKAAPQYLRVQFDIHERDDEGNEDQDIDGNKMKNMGPQHQDPVPIDSIIDITQHQMNTTTPLRYKLIGVVYHHGEYVNDGHYLAAVTCYGNKKYLIDDDDISEEARRDNDQDPLTVNPMGWYRNDQNYLYAVTLWYERLSNPRPLNL</sequence>
<dbReference type="GO" id="GO:0016579">
    <property type="term" value="P:protein deubiquitination"/>
    <property type="evidence" value="ECO:0007669"/>
    <property type="project" value="InterPro"/>
</dbReference>
<reference evidence="2" key="1">
    <citation type="journal article" date="2020" name="Stud. Mycol.">
        <title>101 Dothideomycetes genomes: a test case for predicting lifestyles and emergence of pathogens.</title>
        <authorList>
            <person name="Haridas S."/>
            <person name="Albert R."/>
            <person name="Binder M."/>
            <person name="Bloem J."/>
            <person name="Labutti K."/>
            <person name="Salamov A."/>
            <person name="Andreopoulos B."/>
            <person name="Baker S."/>
            <person name="Barry K."/>
            <person name="Bills G."/>
            <person name="Bluhm B."/>
            <person name="Cannon C."/>
            <person name="Castanera R."/>
            <person name="Culley D."/>
            <person name="Daum C."/>
            <person name="Ezra D."/>
            <person name="Gonzalez J."/>
            <person name="Henrissat B."/>
            <person name="Kuo A."/>
            <person name="Liang C."/>
            <person name="Lipzen A."/>
            <person name="Lutzoni F."/>
            <person name="Magnuson J."/>
            <person name="Mondo S."/>
            <person name="Nolan M."/>
            <person name="Ohm R."/>
            <person name="Pangilinan J."/>
            <person name="Park H.-J."/>
            <person name="Ramirez L."/>
            <person name="Alfaro M."/>
            <person name="Sun H."/>
            <person name="Tritt A."/>
            <person name="Yoshinaga Y."/>
            <person name="Zwiers L.-H."/>
            <person name="Turgeon B."/>
            <person name="Goodwin S."/>
            <person name="Spatafora J."/>
            <person name="Crous P."/>
            <person name="Grigoriev I."/>
        </authorList>
    </citation>
    <scope>NUCLEOTIDE SEQUENCE</scope>
    <source>
        <strain evidence="2">CBS 122368</strain>
    </source>
</reference>
<evidence type="ECO:0000313" key="2">
    <source>
        <dbReference type="EMBL" id="KAF2243314.1"/>
    </source>
</evidence>
<dbReference type="Proteomes" id="UP000800094">
    <property type="component" value="Unassembled WGS sequence"/>
</dbReference>
<dbReference type="InterPro" id="IPR001394">
    <property type="entry name" value="Peptidase_C19_UCH"/>
</dbReference>
<dbReference type="RefSeq" id="XP_033678318.1">
    <property type="nucleotide sequence ID" value="XM_033835919.1"/>
</dbReference>
<dbReference type="Pfam" id="PF00443">
    <property type="entry name" value="UCH"/>
    <property type="match status" value="1"/>
</dbReference>
<name>A0A6A6HYK6_9PLEO</name>
<dbReference type="SUPFAM" id="SSF54001">
    <property type="entry name" value="Cysteine proteinases"/>
    <property type="match status" value="1"/>
</dbReference>
<dbReference type="AlphaFoldDB" id="A0A6A6HYK6"/>